<dbReference type="InterPro" id="IPR013216">
    <property type="entry name" value="Methyltransf_11"/>
</dbReference>
<organism evidence="5 6">
    <name type="scientific">Bradyrhizobium macuxiense</name>
    <dbReference type="NCBI Taxonomy" id="1755647"/>
    <lineage>
        <taxon>Bacteria</taxon>
        <taxon>Pseudomonadati</taxon>
        <taxon>Pseudomonadota</taxon>
        <taxon>Alphaproteobacteria</taxon>
        <taxon>Hyphomicrobiales</taxon>
        <taxon>Nitrobacteraceae</taxon>
        <taxon>Bradyrhizobium</taxon>
    </lineage>
</organism>
<sequence length="259" mass="29316">MLDIPNGPATKWGDFSMNAVEYGQRPPYSPVVLGALTRTVASIFGQVVIAELGAGTGNLLRSFDSQEVIGFAVEPNDAMRAVAHRLAPHESRFEWVSGTAESSQLPDNSANWVLLGNAYQFVDPSKMFREAHRILLEHGFLTIVWNLRDFKRDQLQRQIEEMVKRQVPDLKRTGTSVADIMDAVDTEGLFSEYCYLEAGHEQNFLPQHFLDTWKAGHDVPSQVSKEVWKDILSKTAEMIPNEPLIRTRWITRAWTFQAI</sequence>
<dbReference type="Pfam" id="PF08241">
    <property type="entry name" value="Methyltransf_11"/>
    <property type="match status" value="1"/>
</dbReference>
<dbReference type="InterPro" id="IPR029063">
    <property type="entry name" value="SAM-dependent_MTases_sf"/>
</dbReference>
<dbReference type="OrthoDB" id="9797252at2"/>
<comment type="caution">
    <text evidence="5">The sequence shown here is derived from an EMBL/GenBank/DDBJ whole genome shotgun (WGS) entry which is preliminary data.</text>
</comment>
<evidence type="ECO:0000256" key="3">
    <source>
        <dbReference type="ARBA" id="ARBA00022679"/>
    </source>
</evidence>
<dbReference type="CDD" id="cd02440">
    <property type="entry name" value="AdoMet_MTases"/>
    <property type="match status" value="1"/>
</dbReference>
<dbReference type="InterPro" id="IPR051052">
    <property type="entry name" value="Diverse_substrate_MTase"/>
</dbReference>
<dbReference type="Proteomes" id="UP000057737">
    <property type="component" value="Unassembled WGS sequence"/>
</dbReference>
<evidence type="ECO:0000259" key="4">
    <source>
        <dbReference type="Pfam" id="PF08241"/>
    </source>
</evidence>
<reference evidence="5 6" key="1">
    <citation type="submission" date="2015-11" db="EMBL/GenBank/DDBJ databases">
        <title>Draft Genome Sequence of the Strain BR 10303 (Bradyrhizobium sp.) isolated from nodules of Centrolobium paraense.</title>
        <authorList>
            <person name="Zelli J.E."/>
            <person name="Simoes-Araujo J.L."/>
            <person name="Barauna A.C."/>
            <person name="Silva K."/>
        </authorList>
    </citation>
    <scope>NUCLEOTIDE SEQUENCE [LARGE SCALE GENOMIC DNA]</scope>
    <source>
        <strain evidence="5 6">BR 10303</strain>
    </source>
</reference>
<dbReference type="PANTHER" id="PTHR44942:SF4">
    <property type="entry name" value="METHYLTRANSFERASE TYPE 11 DOMAIN-CONTAINING PROTEIN"/>
    <property type="match status" value="1"/>
</dbReference>
<dbReference type="GO" id="GO:0032259">
    <property type="term" value="P:methylation"/>
    <property type="evidence" value="ECO:0007669"/>
    <property type="project" value="UniProtKB-KW"/>
</dbReference>
<proteinExistence type="inferred from homology"/>
<dbReference type="SUPFAM" id="SSF53335">
    <property type="entry name" value="S-adenosyl-L-methionine-dependent methyltransferases"/>
    <property type="match status" value="1"/>
</dbReference>
<keyword evidence="2" id="KW-0489">Methyltransferase</keyword>
<evidence type="ECO:0000313" key="6">
    <source>
        <dbReference type="Proteomes" id="UP000057737"/>
    </source>
</evidence>
<dbReference type="Gene3D" id="3.40.50.150">
    <property type="entry name" value="Vaccinia Virus protein VP39"/>
    <property type="match status" value="1"/>
</dbReference>
<feature type="domain" description="Methyltransferase type 11" evidence="4">
    <location>
        <begin position="51"/>
        <end position="142"/>
    </location>
</feature>
<protein>
    <recommendedName>
        <fullName evidence="4">Methyltransferase type 11 domain-containing protein</fullName>
    </recommendedName>
</protein>
<evidence type="ECO:0000256" key="1">
    <source>
        <dbReference type="ARBA" id="ARBA00008361"/>
    </source>
</evidence>
<gene>
    <name evidence="5" type="ORF">AS156_06035</name>
</gene>
<dbReference type="EMBL" id="LNCU01000064">
    <property type="protein sequence ID" value="KWV55227.1"/>
    <property type="molecule type" value="Genomic_DNA"/>
</dbReference>
<dbReference type="RefSeq" id="WP_066507491.1">
    <property type="nucleotide sequence ID" value="NZ_LNCU01000064.1"/>
</dbReference>
<comment type="similarity">
    <text evidence="1">Belongs to the methyltransferase superfamily.</text>
</comment>
<dbReference type="AlphaFoldDB" id="A0A109JU76"/>
<name>A0A109JU76_9BRAD</name>
<evidence type="ECO:0000256" key="2">
    <source>
        <dbReference type="ARBA" id="ARBA00022603"/>
    </source>
</evidence>
<keyword evidence="6" id="KW-1185">Reference proteome</keyword>
<keyword evidence="3" id="KW-0808">Transferase</keyword>
<dbReference type="PANTHER" id="PTHR44942">
    <property type="entry name" value="METHYLTRANSF_11 DOMAIN-CONTAINING PROTEIN"/>
    <property type="match status" value="1"/>
</dbReference>
<dbReference type="GO" id="GO:0008757">
    <property type="term" value="F:S-adenosylmethionine-dependent methyltransferase activity"/>
    <property type="evidence" value="ECO:0007669"/>
    <property type="project" value="InterPro"/>
</dbReference>
<evidence type="ECO:0000313" key="5">
    <source>
        <dbReference type="EMBL" id="KWV55227.1"/>
    </source>
</evidence>
<accession>A0A109JU76</accession>